<protein>
    <submittedName>
        <fullName evidence="2">Uncharacterized protein</fullName>
    </submittedName>
</protein>
<dbReference type="EMBL" id="AOIV01000041">
    <property type="protein sequence ID" value="ELZ27128.1"/>
    <property type="molecule type" value="Genomic_DNA"/>
</dbReference>
<dbReference type="InParanoid" id="M0CWX3"/>
<dbReference type="PROSITE" id="PS51257">
    <property type="entry name" value="PROKAR_LIPOPROTEIN"/>
    <property type="match status" value="1"/>
</dbReference>
<feature type="compositionally biased region" description="Basic and acidic residues" evidence="1">
    <location>
        <begin position="38"/>
        <end position="52"/>
    </location>
</feature>
<evidence type="ECO:0000313" key="2">
    <source>
        <dbReference type="EMBL" id="ELZ27128.1"/>
    </source>
</evidence>
<evidence type="ECO:0000256" key="1">
    <source>
        <dbReference type="SAM" id="MobiDB-lite"/>
    </source>
</evidence>
<dbReference type="RefSeq" id="WP_008389023.1">
    <property type="nucleotide sequence ID" value="NZ_AOIV01000041.1"/>
</dbReference>
<proteinExistence type="predicted"/>
<dbReference type="Proteomes" id="UP000011513">
    <property type="component" value="Unassembled WGS sequence"/>
</dbReference>
<dbReference type="OrthoDB" id="176205at2157"/>
<sequence length="316" mass="33004">MNRRRLLGLCGLCVSGAAGCLSGGSRPGDEGNETEADESVRGTSEPDGRTGTETDEPTGTGTDERTSETAEPPPGGVVVVEDVVVRKAVRYESVMGSGGVLAAEGEQYVVASVRTDRDLSPSSFAFLADDDSWDPGLPHTVGAINFSVAGRTGAPLGRAFGSGDESYLAFAVPAPLSATDPRIRFEGDGTEWPLSARMRDRLAAPSPRFDLESLTVPEAVSQGETLSLSLTATNVSDTDGRFLAAVYWPTALIADDDESHVVERTVAANDDVTASLEIDTAHTGYEAGPVTLSIRGHVSAQRDIELRDASTASETG</sequence>
<keyword evidence="3" id="KW-1185">Reference proteome</keyword>
<dbReference type="eggNOG" id="arCOG07538">
    <property type="taxonomic scope" value="Archaea"/>
</dbReference>
<name>M0CWX3_HALPD</name>
<organism evidence="2 3">
    <name type="scientific">Halogeometricum pallidum JCM 14848</name>
    <dbReference type="NCBI Taxonomy" id="1227487"/>
    <lineage>
        <taxon>Archaea</taxon>
        <taxon>Methanobacteriati</taxon>
        <taxon>Methanobacteriota</taxon>
        <taxon>Stenosarchaea group</taxon>
        <taxon>Halobacteria</taxon>
        <taxon>Halobacteriales</taxon>
        <taxon>Haloferacaceae</taxon>
        <taxon>Halogeometricum</taxon>
    </lineage>
</organism>
<evidence type="ECO:0000313" key="3">
    <source>
        <dbReference type="Proteomes" id="UP000011513"/>
    </source>
</evidence>
<gene>
    <name evidence="2" type="ORF">C474_17309</name>
</gene>
<feature type="region of interest" description="Disordered" evidence="1">
    <location>
        <begin position="21"/>
        <end position="78"/>
    </location>
</feature>
<comment type="caution">
    <text evidence="2">The sequence shown here is derived from an EMBL/GenBank/DDBJ whole genome shotgun (WGS) entry which is preliminary data.</text>
</comment>
<reference evidence="2 3" key="1">
    <citation type="journal article" date="2014" name="PLoS Genet.">
        <title>Phylogenetically driven sequencing of extremely halophilic archaea reveals strategies for static and dynamic osmo-response.</title>
        <authorList>
            <person name="Becker E.A."/>
            <person name="Seitzer P.M."/>
            <person name="Tritt A."/>
            <person name="Larsen D."/>
            <person name="Krusor M."/>
            <person name="Yao A.I."/>
            <person name="Wu D."/>
            <person name="Madern D."/>
            <person name="Eisen J.A."/>
            <person name="Darling A.E."/>
            <person name="Facciotti M.T."/>
        </authorList>
    </citation>
    <scope>NUCLEOTIDE SEQUENCE [LARGE SCALE GENOMIC DNA]</scope>
    <source>
        <strain evidence="2 3">JCM 14848</strain>
    </source>
</reference>
<dbReference type="AlphaFoldDB" id="M0CWX3"/>
<accession>M0CWX3</accession>